<dbReference type="EMBL" id="CWQY01000011">
    <property type="protein sequence ID" value="CSC66447.1"/>
    <property type="molecule type" value="Genomic_DNA"/>
</dbReference>
<dbReference type="Proteomes" id="UP000044806">
    <property type="component" value="Unassembled WGS sequence"/>
</dbReference>
<name>A0A655S8B9_VIBCL</name>
<sequence length="82" mass="9373">MILDTVERFTPASSATSLILAILEPIGSQKLQKNKELRACTTLPYGSLHSARQLPSYTGVQRSRNQSRVIRDFDIMRYQQLY</sequence>
<reference evidence="3 4" key="1">
    <citation type="submission" date="2015-07" db="EMBL/GenBank/DDBJ databases">
        <authorList>
            <consortium name="Pathogen Informatics"/>
        </authorList>
    </citation>
    <scope>NUCLEOTIDE SEQUENCE [LARGE SCALE GENOMIC DNA]</scope>
    <source>
        <strain evidence="2 3">A316</strain>
        <strain evidence="1 4">A51</strain>
    </source>
</reference>
<evidence type="ECO:0000313" key="3">
    <source>
        <dbReference type="Proteomes" id="UP000041770"/>
    </source>
</evidence>
<organism evidence="2 3">
    <name type="scientific">Vibrio cholerae</name>
    <dbReference type="NCBI Taxonomy" id="666"/>
    <lineage>
        <taxon>Bacteria</taxon>
        <taxon>Pseudomonadati</taxon>
        <taxon>Pseudomonadota</taxon>
        <taxon>Gammaproteobacteria</taxon>
        <taxon>Vibrionales</taxon>
        <taxon>Vibrionaceae</taxon>
        <taxon>Vibrio</taxon>
    </lineage>
</organism>
<accession>A0A655S8B9</accession>
<proteinExistence type="predicted"/>
<dbReference type="EMBL" id="CWOW01000003">
    <property type="protein sequence ID" value="CSA15124.1"/>
    <property type="molecule type" value="Genomic_DNA"/>
</dbReference>
<evidence type="ECO:0000313" key="1">
    <source>
        <dbReference type="EMBL" id="CSA15124.1"/>
    </source>
</evidence>
<dbReference type="AlphaFoldDB" id="A0A655S8B9"/>
<evidence type="ECO:0000313" key="2">
    <source>
        <dbReference type="EMBL" id="CSC66447.1"/>
    </source>
</evidence>
<protein>
    <submittedName>
        <fullName evidence="2">Uncharacterized protein</fullName>
    </submittedName>
</protein>
<evidence type="ECO:0000313" key="4">
    <source>
        <dbReference type="Proteomes" id="UP000044806"/>
    </source>
</evidence>
<gene>
    <name evidence="1" type="ORF">ERS013165_00875</name>
    <name evidence="2" type="ORF">ERS013200_01944</name>
</gene>
<dbReference type="Proteomes" id="UP000041770">
    <property type="component" value="Unassembled WGS sequence"/>
</dbReference>